<organism evidence="1 2">
    <name type="scientific">Thermoproteus sp. AZ2</name>
    <dbReference type="NCBI Taxonomy" id="1609232"/>
    <lineage>
        <taxon>Archaea</taxon>
        <taxon>Thermoproteota</taxon>
        <taxon>Thermoprotei</taxon>
        <taxon>Thermoproteales</taxon>
        <taxon>Thermoproteaceae</taxon>
        <taxon>Thermoproteus</taxon>
    </lineage>
</organism>
<sequence length="51" mass="5875">MSFELALNIVRDLVEARPFPLEPQGEYLVEAFEISVRNRITIYDALFISTS</sequence>
<dbReference type="Proteomes" id="UP000033636">
    <property type="component" value="Unassembled WGS sequence"/>
</dbReference>
<gene>
    <name evidence="1" type="ORF">TU35_009875</name>
</gene>
<evidence type="ECO:0000313" key="2">
    <source>
        <dbReference type="Proteomes" id="UP000033636"/>
    </source>
</evidence>
<reference evidence="1" key="1">
    <citation type="submission" date="2024-07" db="EMBL/GenBank/DDBJ databases">
        <title>Metagenome and Metagenome-Assembled Genomes of Archaea from a hot spring from the geothermal field of Los Azufres, Mexico.</title>
        <authorList>
            <person name="Marin-Paredes R."/>
            <person name="Martinez-Romero E."/>
            <person name="Servin-Garciduenas L.E."/>
        </authorList>
    </citation>
    <scope>NUCLEOTIDE SEQUENCE</scope>
</reference>
<proteinExistence type="predicted"/>
<dbReference type="EMBL" id="JZWT02000043">
    <property type="protein sequence ID" value="MFB6491517.1"/>
    <property type="molecule type" value="Genomic_DNA"/>
</dbReference>
<accession>A0ACC6V389</accession>
<protein>
    <submittedName>
        <fullName evidence="1">Uncharacterized protein</fullName>
    </submittedName>
</protein>
<comment type="caution">
    <text evidence="1">The sequence shown here is derived from an EMBL/GenBank/DDBJ whole genome shotgun (WGS) entry which is preliminary data.</text>
</comment>
<name>A0ACC6V389_9CREN</name>
<evidence type="ECO:0000313" key="1">
    <source>
        <dbReference type="EMBL" id="MFB6491517.1"/>
    </source>
</evidence>